<dbReference type="Gene3D" id="3.55.40.10">
    <property type="entry name" value="minor pseudopilin epsh domain"/>
    <property type="match status" value="1"/>
</dbReference>
<dbReference type="GO" id="GO:0005886">
    <property type="term" value="C:plasma membrane"/>
    <property type="evidence" value="ECO:0007669"/>
    <property type="project" value="UniProtKB-SubCell"/>
</dbReference>
<dbReference type="Pfam" id="PF07963">
    <property type="entry name" value="N_methyl"/>
    <property type="match status" value="1"/>
</dbReference>
<sequence>MPSTTSRGFSLPELMITLAILIIFATVAIPAMAEFIDRQRATAYVRQFSQHLAFARVAATSSNLPVQLCPAIEGKCEAQWQTAPVQLSLLYPDTNERTLLREIPAIDPRHKLIYNREAITFRRDGSLNGFENGTFYYCPQQSYQWHYRLTVNQAGRNRLTEIAAPCPA</sequence>
<dbReference type="Proteomes" id="UP000199371">
    <property type="component" value="Unassembled WGS sequence"/>
</dbReference>
<dbReference type="PROSITE" id="PS00409">
    <property type="entry name" value="PROKAR_NTER_METHYL"/>
    <property type="match status" value="1"/>
</dbReference>
<dbReference type="EMBL" id="FNXF01000001">
    <property type="protein sequence ID" value="SEH60804.1"/>
    <property type="molecule type" value="Genomic_DNA"/>
</dbReference>
<evidence type="ECO:0000256" key="4">
    <source>
        <dbReference type="ARBA" id="ARBA00022481"/>
    </source>
</evidence>
<evidence type="ECO:0000259" key="12">
    <source>
        <dbReference type="Pfam" id="PF12019"/>
    </source>
</evidence>
<proteinExistence type="inferred from homology"/>
<dbReference type="InterPro" id="IPR045584">
    <property type="entry name" value="Pilin-like"/>
</dbReference>
<keyword evidence="8 11" id="KW-0472">Membrane</keyword>
<dbReference type="Pfam" id="PF12019">
    <property type="entry name" value="GspH"/>
    <property type="match status" value="1"/>
</dbReference>
<evidence type="ECO:0000256" key="8">
    <source>
        <dbReference type="ARBA" id="ARBA00023136"/>
    </source>
</evidence>
<comment type="similarity">
    <text evidence="9">Belongs to the GSP H family.</text>
</comment>
<keyword evidence="6 11" id="KW-0812">Transmembrane</keyword>
<reference evidence="14" key="1">
    <citation type="submission" date="2016-10" db="EMBL/GenBank/DDBJ databases">
        <authorList>
            <person name="Varghese N."/>
            <person name="Submissions S."/>
        </authorList>
    </citation>
    <scope>NUCLEOTIDE SEQUENCE [LARGE SCALE GENOMIC DNA]</scope>
    <source>
        <strain evidence="14">DSM 17616</strain>
    </source>
</reference>
<dbReference type="GO" id="GO:0015628">
    <property type="term" value="P:protein secretion by the type II secretion system"/>
    <property type="evidence" value="ECO:0007669"/>
    <property type="project" value="InterPro"/>
</dbReference>
<comment type="subcellular location">
    <subcellularLocation>
        <location evidence="1">Cell inner membrane</location>
        <topology evidence="1">Single-pass membrane protein</topology>
    </subcellularLocation>
</comment>
<evidence type="ECO:0000256" key="2">
    <source>
        <dbReference type="ARBA" id="ARBA00021549"/>
    </source>
</evidence>
<keyword evidence="14" id="KW-1185">Reference proteome</keyword>
<evidence type="ECO:0000313" key="13">
    <source>
        <dbReference type="EMBL" id="SEH60804.1"/>
    </source>
</evidence>
<evidence type="ECO:0000256" key="10">
    <source>
        <dbReference type="ARBA" id="ARBA00030775"/>
    </source>
</evidence>
<evidence type="ECO:0000256" key="9">
    <source>
        <dbReference type="ARBA" id="ARBA00025772"/>
    </source>
</evidence>
<dbReference type="InterPro" id="IPR022346">
    <property type="entry name" value="T2SS_GspH"/>
</dbReference>
<feature type="domain" description="General secretion pathway GspH" evidence="12">
    <location>
        <begin position="45"/>
        <end position="155"/>
    </location>
</feature>
<dbReference type="NCBIfam" id="TIGR02532">
    <property type="entry name" value="IV_pilin_GFxxxE"/>
    <property type="match status" value="1"/>
</dbReference>
<evidence type="ECO:0000256" key="5">
    <source>
        <dbReference type="ARBA" id="ARBA00022519"/>
    </source>
</evidence>
<keyword evidence="3" id="KW-1003">Cell membrane</keyword>
<evidence type="ECO:0000256" key="6">
    <source>
        <dbReference type="ARBA" id="ARBA00022692"/>
    </source>
</evidence>
<evidence type="ECO:0000313" key="14">
    <source>
        <dbReference type="Proteomes" id="UP000199371"/>
    </source>
</evidence>
<dbReference type="SUPFAM" id="SSF54523">
    <property type="entry name" value="Pili subunits"/>
    <property type="match status" value="1"/>
</dbReference>
<dbReference type="GO" id="GO:0015627">
    <property type="term" value="C:type II protein secretion system complex"/>
    <property type="evidence" value="ECO:0007669"/>
    <property type="project" value="InterPro"/>
</dbReference>
<evidence type="ECO:0000256" key="7">
    <source>
        <dbReference type="ARBA" id="ARBA00022989"/>
    </source>
</evidence>
<evidence type="ECO:0000256" key="3">
    <source>
        <dbReference type="ARBA" id="ARBA00022475"/>
    </source>
</evidence>
<dbReference type="AlphaFoldDB" id="A0A1H6JM20"/>
<keyword evidence="4" id="KW-0488">Methylation</keyword>
<keyword evidence="7 11" id="KW-1133">Transmembrane helix</keyword>
<dbReference type="STRING" id="173990.SAMN05660691_00489"/>
<name>A0A1H6JM20_9GAMM</name>
<accession>A0A1H6JM20</accession>
<evidence type="ECO:0000256" key="1">
    <source>
        <dbReference type="ARBA" id="ARBA00004377"/>
    </source>
</evidence>
<dbReference type="InterPro" id="IPR012902">
    <property type="entry name" value="N_methyl_site"/>
</dbReference>
<feature type="transmembrane region" description="Helical" evidence="11">
    <location>
        <begin position="14"/>
        <end position="36"/>
    </location>
</feature>
<keyword evidence="5" id="KW-0997">Cell inner membrane</keyword>
<organism evidence="13 14">
    <name type="scientific">Rheinheimera pacifica</name>
    <dbReference type="NCBI Taxonomy" id="173990"/>
    <lineage>
        <taxon>Bacteria</taxon>
        <taxon>Pseudomonadati</taxon>
        <taxon>Pseudomonadota</taxon>
        <taxon>Gammaproteobacteria</taxon>
        <taxon>Chromatiales</taxon>
        <taxon>Chromatiaceae</taxon>
        <taxon>Rheinheimera</taxon>
    </lineage>
</organism>
<gene>
    <name evidence="13" type="ORF">SAMN05660691_00489</name>
</gene>
<protein>
    <recommendedName>
        <fullName evidence="2">Type II secretion system protein H</fullName>
    </recommendedName>
    <alternativeName>
        <fullName evidence="10">General secretion pathway protein H</fullName>
    </alternativeName>
</protein>
<evidence type="ECO:0000256" key="11">
    <source>
        <dbReference type="SAM" id="Phobius"/>
    </source>
</evidence>
<dbReference type="RefSeq" id="WP_177172130.1">
    <property type="nucleotide sequence ID" value="NZ_FNXF01000001.1"/>
</dbReference>